<name>A0A0Q0WMW3_9FLAO</name>
<evidence type="ECO:0000313" key="1">
    <source>
        <dbReference type="EMBL" id="KQB37122.1"/>
    </source>
</evidence>
<dbReference type="PATRIC" id="fig|362413.3.peg.2229"/>
<dbReference type="STRING" id="362413.RC62_2288"/>
<dbReference type="AlphaFoldDB" id="A0A0Q0WMW3"/>
<dbReference type="Proteomes" id="UP000050443">
    <property type="component" value="Unassembled WGS sequence"/>
</dbReference>
<organism evidence="1 2">
    <name type="scientific">Flavobacterium aquidurense</name>
    <dbReference type="NCBI Taxonomy" id="362413"/>
    <lineage>
        <taxon>Bacteria</taxon>
        <taxon>Pseudomonadati</taxon>
        <taxon>Bacteroidota</taxon>
        <taxon>Flavobacteriia</taxon>
        <taxon>Flavobacteriales</taxon>
        <taxon>Flavobacteriaceae</taxon>
        <taxon>Flavobacterium</taxon>
    </lineage>
</organism>
<protein>
    <submittedName>
        <fullName evidence="1">Uncharacterized protein</fullName>
    </submittedName>
</protein>
<accession>A0A0Q0WMW3</accession>
<gene>
    <name evidence="1" type="ORF">RC62_2288</name>
</gene>
<sequence length="129" mass="15313">MSVIKDENTLLNTIKRIDQKIDKLNDQKIIAFFESLGLTEREDIPPAADFLKWETILVVVPNRHISHELKYYKYSIARLSFVTNPNAKEIHIFDFKEWNNITRNKTQFQVRELLKTSFGGLRHHMDRLN</sequence>
<reference evidence="1 2" key="1">
    <citation type="submission" date="2014-09" db="EMBL/GenBank/DDBJ databases">
        <title>Genome sequence of Flavobacterium aquidurense RC62.</title>
        <authorList>
            <person name="Kim J.F."/>
            <person name="Kwak M.-J."/>
        </authorList>
    </citation>
    <scope>NUCLEOTIDE SEQUENCE [LARGE SCALE GENOMIC DNA]</scope>
    <source>
        <strain evidence="1 2">RC62</strain>
    </source>
</reference>
<comment type="caution">
    <text evidence="1">The sequence shown here is derived from an EMBL/GenBank/DDBJ whole genome shotgun (WGS) entry which is preliminary data.</text>
</comment>
<dbReference type="EMBL" id="JRLF01000015">
    <property type="protein sequence ID" value="KQB37122.1"/>
    <property type="molecule type" value="Genomic_DNA"/>
</dbReference>
<dbReference type="RefSeq" id="WP_055097867.1">
    <property type="nucleotide sequence ID" value="NZ_JRLF01000015.1"/>
</dbReference>
<dbReference type="OrthoDB" id="1353184at2"/>
<evidence type="ECO:0000313" key="2">
    <source>
        <dbReference type="Proteomes" id="UP000050443"/>
    </source>
</evidence>
<proteinExistence type="predicted"/>